<dbReference type="EMBL" id="JAEMHM010000017">
    <property type="protein sequence ID" value="MBJ6726823.1"/>
    <property type="molecule type" value="Genomic_DNA"/>
</dbReference>
<evidence type="ECO:0008006" key="3">
    <source>
        <dbReference type="Google" id="ProtNLM"/>
    </source>
</evidence>
<dbReference type="AlphaFoldDB" id="A0A8J7M1L8"/>
<comment type="caution">
    <text evidence="1">The sequence shown here is derived from an EMBL/GenBank/DDBJ whole genome shotgun (WGS) entry which is preliminary data.</text>
</comment>
<dbReference type="SUPFAM" id="SSF49899">
    <property type="entry name" value="Concanavalin A-like lectins/glucanases"/>
    <property type="match status" value="1"/>
</dbReference>
<name>A0A8J7M1L8_9BACT</name>
<evidence type="ECO:0000313" key="2">
    <source>
        <dbReference type="Proteomes" id="UP000636888"/>
    </source>
</evidence>
<keyword evidence="2" id="KW-1185">Reference proteome</keyword>
<protein>
    <recommendedName>
        <fullName evidence="3">3-keto-disaccharide hydrolase domain-containing protein</fullName>
    </recommendedName>
</protein>
<dbReference type="InterPro" id="IPR013320">
    <property type="entry name" value="ConA-like_dom_sf"/>
</dbReference>
<dbReference type="RefSeq" id="WP_199385732.1">
    <property type="nucleotide sequence ID" value="NZ_JAEMHM010000017.1"/>
</dbReference>
<sequence length="242" mass="26740">MNLTKKEIWAALAGALALLWITVLPGLAKGVRTIDFGHDTPGAEAKAFSSLVGVWHVDKDGPRTVYAVDGRNWEQGVLAHGAAEKVKALYGAGSAEFLHSLENFRYFPLTVLKEVKSFKEGTVEVSFKPVSGRIDQAAGIVFNLKPNGDYLVIRANAQEGNMVFFKLDQGRRSTVQWAGKVSVPTNQWQTLKVVVSGRKIEGYLNGTKYVDYLWTEKVDGRLGLWSKADSYVFFDRVIVATK</sequence>
<reference evidence="1" key="1">
    <citation type="submission" date="2020-12" db="EMBL/GenBank/DDBJ databases">
        <title>Geomonas sp. Red875, isolated from river sediment.</title>
        <authorList>
            <person name="Xu Z."/>
            <person name="Zhang Z."/>
            <person name="Masuda Y."/>
            <person name="Itoh H."/>
            <person name="Senoo K."/>
        </authorList>
    </citation>
    <scope>NUCLEOTIDE SEQUENCE</scope>
    <source>
        <strain evidence="1">Red875</strain>
    </source>
</reference>
<proteinExistence type="predicted"/>
<evidence type="ECO:0000313" key="1">
    <source>
        <dbReference type="EMBL" id="MBJ6726823.1"/>
    </source>
</evidence>
<dbReference type="Gene3D" id="2.60.120.560">
    <property type="entry name" value="Exo-inulinase, domain 1"/>
    <property type="match status" value="1"/>
</dbReference>
<dbReference type="Proteomes" id="UP000636888">
    <property type="component" value="Unassembled WGS sequence"/>
</dbReference>
<gene>
    <name evidence="1" type="ORF">JFN93_19105</name>
</gene>
<organism evidence="1 2">
    <name type="scientific">Geomesophilobacter sediminis</name>
    <dbReference type="NCBI Taxonomy" id="2798584"/>
    <lineage>
        <taxon>Bacteria</taxon>
        <taxon>Pseudomonadati</taxon>
        <taxon>Thermodesulfobacteriota</taxon>
        <taxon>Desulfuromonadia</taxon>
        <taxon>Geobacterales</taxon>
        <taxon>Geobacteraceae</taxon>
        <taxon>Geomesophilobacter</taxon>
    </lineage>
</organism>
<accession>A0A8J7M1L8</accession>